<evidence type="ECO:0008006" key="5">
    <source>
        <dbReference type="Google" id="ProtNLM"/>
    </source>
</evidence>
<accession>A0AAV5EQI5</accession>
<feature type="transmembrane region" description="Helical" evidence="2">
    <location>
        <begin position="258"/>
        <end position="279"/>
    </location>
</feature>
<comment type="caution">
    <text evidence="3">The sequence shown here is derived from an EMBL/GenBank/DDBJ whole genome shotgun (WGS) entry which is preliminary data.</text>
</comment>
<keyword evidence="2" id="KW-1133">Transmembrane helix</keyword>
<gene>
    <name evidence="3" type="primary">gb12238</name>
    <name evidence="3" type="ORF">PR202_gb12238</name>
</gene>
<feature type="transmembrane region" description="Helical" evidence="2">
    <location>
        <begin position="226"/>
        <end position="246"/>
    </location>
</feature>
<dbReference type="SUPFAM" id="SSF48371">
    <property type="entry name" value="ARM repeat"/>
    <property type="match status" value="1"/>
</dbReference>
<feature type="compositionally biased region" description="Basic residues" evidence="1">
    <location>
        <begin position="53"/>
        <end position="64"/>
    </location>
</feature>
<dbReference type="EMBL" id="BQKI01000077">
    <property type="protein sequence ID" value="GJN24495.1"/>
    <property type="molecule type" value="Genomic_DNA"/>
</dbReference>
<reference evidence="3" key="2">
    <citation type="submission" date="2021-12" db="EMBL/GenBank/DDBJ databases">
        <title>Resequencing data analysis of finger millet.</title>
        <authorList>
            <person name="Hatakeyama M."/>
            <person name="Aluri S."/>
            <person name="Balachadran M.T."/>
            <person name="Sivarajan S.R."/>
            <person name="Poveda L."/>
            <person name="Shimizu-Inatsugi R."/>
            <person name="Schlapbach R."/>
            <person name="Sreeman S.M."/>
            <person name="Shimizu K.K."/>
        </authorList>
    </citation>
    <scope>NUCLEOTIDE SEQUENCE</scope>
</reference>
<feature type="region of interest" description="Disordered" evidence="1">
    <location>
        <begin position="1"/>
        <end position="90"/>
    </location>
</feature>
<feature type="compositionally biased region" description="Gly residues" evidence="1">
    <location>
        <begin position="1"/>
        <end position="13"/>
    </location>
</feature>
<evidence type="ECO:0000313" key="4">
    <source>
        <dbReference type="Proteomes" id="UP001054889"/>
    </source>
</evidence>
<sequence>MGRADGGARGGGAPQEELAQATGRIWGDSRTDATGLSVERGGGSSQAGGSGRGRARARRMRGRKGAGIGDLGVGRKGKEGASVWGTRRESRPPAIDGVHVCRAIEMTAKASSAGEHRVQITMMPRDDDDAGGRREGKKGRTKPEKQLNCFVRIVVLIERLGNALGTLAFTWATVILLGGYPTVLRQDDDFCFATIIVFLEAARVRFQRNRSKPGTKHVLTVNQGTFWHRVFLNICMFVELVMLVLVPGDKDIQAVMLAYELLALLLVSFGNLQIPAALIRVGLSLLRLIPHDYLGADPENASKTNLTPSLSIFYGMVLGQGILYLAACLLGIFSFIPRRSLARRGGFRGRTGREFVKLYYAYAWDKCMENNVLARKKISLCSFALDSINSEYSPTRQLLGVQLIHKLLQMEPARTRLLSRLNASVETMARIVRMLDWRNPEDTAIRLFAAKVVAELAKSIRVVTVPGMIQLVSALLDADRKPERRSSALLDTDDEQEEKHGTAMDPTDIQEENQLWDTMVITRLVDAFLSQDDKPFSTNLNQSLQKVAGQALAMLTMESADNCTGILTESRDFIQELSNMISGNKHKYVAAKLLQNLFLHTQVECSNSEFRKLLCETLGMVLETIMDPKTAKAELEVLIGLSSQICRVIPEDFGQELEKKNGHSKETFVKKLVDALKANMNPAVDCPGIRRMIIEHAIHLMNYGSPHYAVLFNHHGLKEALLTVEQTPSRVERFRIFMGNSGLMEHEEPITDLVATAKEFLMR</sequence>
<feature type="region of interest" description="Disordered" evidence="1">
    <location>
        <begin position="123"/>
        <end position="142"/>
    </location>
</feature>
<dbReference type="PANTHER" id="PTHR33115:SF11">
    <property type="entry name" value="OS07G0654700 PROTEIN"/>
    <property type="match status" value="1"/>
</dbReference>
<keyword evidence="4" id="KW-1185">Reference proteome</keyword>
<reference evidence="3" key="1">
    <citation type="journal article" date="2018" name="DNA Res.">
        <title>Multiple hybrid de novo genome assembly of finger millet, an orphan allotetraploid crop.</title>
        <authorList>
            <person name="Hatakeyama M."/>
            <person name="Aluri S."/>
            <person name="Balachadran M.T."/>
            <person name="Sivarajan S.R."/>
            <person name="Patrignani A."/>
            <person name="Gruter S."/>
            <person name="Poveda L."/>
            <person name="Shimizu-Inatsugi R."/>
            <person name="Baeten J."/>
            <person name="Francoijs K.J."/>
            <person name="Nataraja K.N."/>
            <person name="Reddy Y.A.N."/>
            <person name="Phadnis S."/>
            <person name="Ravikumar R.L."/>
            <person name="Schlapbach R."/>
            <person name="Sreeman S.M."/>
            <person name="Shimizu K.K."/>
        </authorList>
    </citation>
    <scope>NUCLEOTIDE SEQUENCE</scope>
</reference>
<feature type="transmembrane region" description="Helical" evidence="2">
    <location>
        <begin position="160"/>
        <end position="178"/>
    </location>
</feature>
<keyword evidence="2" id="KW-0812">Transmembrane</keyword>
<feature type="region of interest" description="Disordered" evidence="1">
    <location>
        <begin position="483"/>
        <end position="503"/>
    </location>
</feature>
<protein>
    <recommendedName>
        <fullName evidence="5">BLE2 protein</fullName>
    </recommendedName>
</protein>
<name>A0AAV5EQI5_ELECO</name>
<feature type="transmembrane region" description="Helical" evidence="2">
    <location>
        <begin position="312"/>
        <end position="336"/>
    </location>
</feature>
<dbReference type="InterPro" id="IPR016024">
    <property type="entry name" value="ARM-type_fold"/>
</dbReference>
<dbReference type="AlphaFoldDB" id="A0AAV5EQI5"/>
<feature type="compositionally biased region" description="Gly residues" evidence="1">
    <location>
        <begin position="65"/>
        <end position="74"/>
    </location>
</feature>
<dbReference type="Proteomes" id="UP001054889">
    <property type="component" value="Unassembled WGS sequence"/>
</dbReference>
<evidence type="ECO:0000313" key="3">
    <source>
        <dbReference type="EMBL" id="GJN24495.1"/>
    </source>
</evidence>
<dbReference type="PANTHER" id="PTHR33115">
    <property type="entry name" value="ARM REPEAT SUPERFAMILY PROTEIN"/>
    <property type="match status" value="1"/>
</dbReference>
<keyword evidence="2" id="KW-0472">Membrane</keyword>
<evidence type="ECO:0000256" key="2">
    <source>
        <dbReference type="SAM" id="Phobius"/>
    </source>
</evidence>
<proteinExistence type="predicted"/>
<evidence type="ECO:0000256" key="1">
    <source>
        <dbReference type="SAM" id="MobiDB-lite"/>
    </source>
</evidence>
<feature type="compositionally biased region" description="Gly residues" evidence="1">
    <location>
        <begin position="40"/>
        <end position="52"/>
    </location>
</feature>
<organism evidence="3 4">
    <name type="scientific">Eleusine coracana subsp. coracana</name>
    <dbReference type="NCBI Taxonomy" id="191504"/>
    <lineage>
        <taxon>Eukaryota</taxon>
        <taxon>Viridiplantae</taxon>
        <taxon>Streptophyta</taxon>
        <taxon>Embryophyta</taxon>
        <taxon>Tracheophyta</taxon>
        <taxon>Spermatophyta</taxon>
        <taxon>Magnoliopsida</taxon>
        <taxon>Liliopsida</taxon>
        <taxon>Poales</taxon>
        <taxon>Poaceae</taxon>
        <taxon>PACMAD clade</taxon>
        <taxon>Chloridoideae</taxon>
        <taxon>Cynodonteae</taxon>
        <taxon>Eleusininae</taxon>
        <taxon>Eleusine</taxon>
    </lineage>
</organism>